<protein>
    <submittedName>
        <fullName evidence="1">Uncharacterized protein</fullName>
    </submittedName>
</protein>
<organism evidence="1 2">
    <name type="scientific">Cercospora zeae-maydis SCOH1-5</name>
    <dbReference type="NCBI Taxonomy" id="717836"/>
    <lineage>
        <taxon>Eukaryota</taxon>
        <taxon>Fungi</taxon>
        <taxon>Dikarya</taxon>
        <taxon>Ascomycota</taxon>
        <taxon>Pezizomycotina</taxon>
        <taxon>Dothideomycetes</taxon>
        <taxon>Dothideomycetidae</taxon>
        <taxon>Mycosphaerellales</taxon>
        <taxon>Mycosphaerellaceae</taxon>
        <taxon>Cercospora</taxon>
    </lineage>
</organism>
<sequence>MQALNRPHTAALSQILESMTPPEGSNQARALPEDGFFGLVGLDASSADDLELYNRMKGEAAEGLRRLSRAVDNEDPSEEAFREEILSIYQAASAQTKVAYERGALRIEGTMTDNWVIRWLLWQAMHQPNGR</sequence>
<proteinExistence type="predicted"/>
<accession>A0A6A6F1B5</accession>
<gene>
    <name evidence="1" type="ORF">CERZMDRAFT_89403</name>
</gene>
<evidence type="ECO:0000313" key="2">
    <source>
        <dbReference type="Proteomes" id="UP000799539"/>
    </source>
</evidence>
<dbReference type="Proteomes" id="UP000799539">
    <property type="component" value="Unassembled WGS sequence"/>
</dbReference>
<name>A0A6A6F1B5_9PEZI</name>
<dbReference type="OrthoDB" id="3624320at2759"/>
<reference evidence="1" key="1">
    <citation type="journal article" date="2020" name="Stud. Mycol.">
        <title>101 Dothideomycetes genomes: a test case for predicting lifestyles and emergence of pathogens.</title>
        <authorList>
            <person name="Haridas S."/>
            <person name="Albert R."/>
            <person name="Binder M."/>
            <person name="Bloem J."/>
            <person name="Labutti K."/>
            <person name="Salamov A."/>
            <person name="Andreopoulos B."/>
            <person name="Baker S."/>
            <person name="Barry K."/>
            <person name="Bills G."/>
            <person name="Bluhm B."/>
            <person name="Cannon C."/>
            <person name="Castanera R."/>
            <person name="Culley D."/>
            <person name="Daum C."/>
            <person name="Ezra D."/>
            <person name="Gonzalez J."/>
            <person name="Henrissat B."/>
            <person name="Kuo A."/>
            <person name="Liang C."/>
            <person name="Lipzen A."/>
            <person name="Lutzoni F."/>
            <person name="Magnuson J."/>
            <person name="Mondo S."/>
            <person name="Nolan M."/>
            <person name="Ohm R."/>
            <person name="Pangilinan J."/>
            <person name="Park H.-J."/>
            <person name="Ramirez L."/>
            <person name="Alfaro M."/>
            <person name="Sun H."/>
            <person name="Tritt A."/>
            <person name="Yoshinaga Y."/>
            <person name="Zwiers L.-H."/>
            <person name="Turgeon B."/>
            <person name="Goodwin S."/>
            <person name="Spatafora J."/>
            <person name="Crous P."/>
            <person name="Grigoriev I."/>
        </authorList>
    </citation>
    <scope>NUCLEOTIDE SEQUENCE</scope>
    <source>
        <strain evidence="1">SCOH1-5</strain>
    </source>
</reference>
<dbReference type="AlphaFoldDB" id="A0A6A6F1B5"/>
<evidence type="ECO:0000313" key="1">
    <source>
        <dbReference type="EMBL" id="KAF2206311.1"/>
    </source>
</evidence>
<keyword evidence="2" id="KW-1185">Reference proteome</keyword>
<dbReference type="EMBL" id="ML992726">
    <property type="protein sequence ID" value="KAF2206311.1"/>
    <property type="molecule type" value="Genomic_DNA"/>
</dbReference>